<accession>A0AA36CID3</accession>
<dbReference type="SUPFAM" id="SSF49354">
    <property type="entry name" value="PapD-like"/>
    <property type="match status" value="1"/>
</dbReference>
<dbReference type="PANTHER" id="PTHR21513:SF27">
    <property type="entry name" value="MAJOR SPERM PROTEIN"/>
    <property type="match status" value="1"/>
</dbReference>
<comment type="function">
    <text evidence="1">Central component in molecular interactions underlying sperm crawling. Forms an extensive filament system that extends from sperm villipoda, along the leading edge of the pseudopod.</text>
</comment>
<feature type="non-terminal residue" evidence="4">
    <location>
        <position position="1"/>
    </location>
</feature>
<evidence type="ECO:0000313" key="3">
    <source>
        <dbReference type="EMBL" id="CAJ0568287.1"/>
    </source>
</evidence>
<dbReference type="PANTHER" id="PTHR21513">
    <property type="entry name" value="MAJOR SPERM PROTEIN"/>
    <property type="match status" value="1"/>
</dbReference>
<evidence type="ECO:0000313" key="4">
    <source>
        <dbReference type="EMBL" id="CAJ0568611.1"/>
    </source>
</evidence>
<gene>
    <name evidence="3" type="ORF">MSPICULIGERA_LOCUS6811</name>
    <name evidence="4" type="ORF">MSPICULIGERA_LOCUS7127</name>
</gene>
<dbReference type="PROSITE" id="PS50202">
    <property type="entry name" value="MSP"/>
    <property type="match status" value="1"/>
</dbReference>
<reference evidence="4" key="1">
    <citation type="submission" date="2023-06" db="EMBL/GenBank/DDBJ databases">
        <authorList>
            <person name="Delattre M."/>
        </authorList>
    </citation>
    <scope>NUCLEOTIDE SEQUENCE</scope>
    <source>
        <strain evidence="4">AF72</strain>
    </source>
</reference>
<evidence type="ECO:0000256" key="1">
    <source>
        <dbReference type="RuleBase" id="RU003425"/>
    </source>
</evidence>
<sequence>MGTEVRKFQLQCEPAGKLSFTRDAATGAVRAKLKITNKSDTRQAFKVKCTRNDLFKIRPSMGLLEYREEAIVEIEYRPKEGEVPDEERQHFGVYHIPAPEGCTAEGAWMEHYGQPQGDTRLRVRFDVPKVAFEGKE</sequence>
<name>A0AA36CID3_9BILA</name>
<feature type="domain" description="MSP" evidence="2">
    <location>
        <begin position="9"/>
        <end position="126"/>
    </location>
</feature>
<organism evidence="4 5">
    <name type="scientific">Mesorhabditis spiculigera</name>
    <dbReference type="NCBI Taxonomy" id="96644"/>
    <lineage>
        <taxon>Eukaryota</taxon>
        <taxon>Metazoa</taxon>
        <taxon>Ecdysozoa</taxon>
        <taxon>Nematoda</taxon>
        <taxon>Chromadorea</taxon>
        <taxon>Rhabditida</taxon>
        <taxon>Rhabditina</taxon>
        <taxon>Rhabditomorpha</taxon>
        <taxon>Rhabditoidea</taxon>
        <taxon>Rhabditidae</taxon>
        <taxon>Mesorhabditinae</taxon>
        <taxon>Mesorhabditis</taxon>
    </lineage>
</organism>
<evidence type="ECO:0000259" key="2">
    <source>
        <dbReference type="PROSITE" id="PS50202"/>
    </source>
</evidence>
<dbReference type="Proteomes" id="UP001177023">
    <property type="component" value="Unassembled WGS sequence"/>
</dbReference>
<dbReference type="Gene3D" id="2.60.40.10">
    <property type="entry name" value="Immunoglobulins"/>
    <property type="match status" value="1"/>
</dbReference>
<protein>
    <recommendedName>
        <fullName evidence="1">Major sperm protein</fullName>
    </recommendedName>
</protein>
<dbReference type="InterPro" id="IPR008962">
    <property type="entry name" value="PapD-like_sf"/>
</dbReference>
<dbReference type="Pfam" id="PF00635">
    <property type="entry name" value="Motile_Sperm"/>
    <property type="match status" value="1"/>
</dbReference>
<keyword evidence="5" id="KW-1185">Reference proteome</keyword>
<keyword evidence="1" id="KW-0206">Cytoskeleton</keyword>
<proteinExistence type="predicted"/>
<keyword evidence="1" id="KW-0963">Cytoplasm</keyword>
<comment type="caution">
    <text evidence="4">The sequence shown here is derived from an EMBL/GenBank/DDBJ whole genome shotgun (WGS) entry which is preliminary data.</text>
</comment>
<dbReference type="EMBL" id="CATQJA010001774">
    <property type="protein sequence ID" value="CAJ0568611.1"/>
    <property type="molecule type" value="Genomic_DNA"/>
</dbReference>
<dbReference type="AlphaFoldDB" id="A0AA36CID3"/>
<dbReference type="InterPro" id="IPR000535">
    <property type="entry name" value="MSP_dom"/>
</dbReference>
<dbReference type="EMBL" id="CATQJA010001709">
    <property type="protein sequence ID" value="CAJ0568287.1"/>
    <property type="molecule type" value="Genomic_DNA"/>
</dbReference>
<evidence type="ECO:0000313" key="5">
    <source>
        <dbReference type="Proteomes" id="UP001177023"/>
    </source>
</evidence>
<dbReference type="InterPro" id="IPR013783">
    <property type="entry name" value="Ig-like_fold"/>
</dbReference>